<name>A0A455VI93_9GAMM</name>
<evidence type="ECO:0000256" key="1">
    <source>
        <dbReference type="ARBA" id="ARBA00004091"/>
    </source>
</evidence>
<feature type="domain" description="Insertion element IS1 protein InsA helix-turn-helix" evidence="6">
    <location>
        <begin position="42"/>
        <end position="80"/>
    </location>
</feature>
<dbReference type="PANTHER" id="PTHR47923:SF1">
    <property type="entry name" value="INSERTION ELEMENT IS1 1 PROTEIN INSA-RELATED"/>
    <property type="match status" value="1"/>
</dbReference>
<comment type="similarity">
    <text evidence="2">Belongs to the IS1 elements InsA family.</text>
</comment>
<evidence type="ECO:0000313" key="7">
    <source>
        <dbReference type="EMBL" id="BBI92783.1"/>
    </source>
</evidence>
<dbReference type="EMBL" id="AP019531">
    <property type="protein sequence ID" value="BBI92783.1"/>
    <property type="molecule type" value="Genomic_DNA"/>
</dbReference>
<dbReference type="GO" id="GO:0006313">
    <property type="term" value="P:DNA transposition"/>
    <property type="evidence" value="ECO:0007669"/>
    <property type="project" value="InterPro"/>
</dbReference>
<dbReference type="InterPro" id="IPR024431">
    <property type="entry name" value="InsA_HTH_dom"/>
</dbReference>
<dbReference type="PANTHER" id="PTHR47923">
    <property type="entry name" value="INSERTION ELEMENT IS1 1 PROTEIN INSA-RELATED"/>
    <property type="match status" value="1"/>
</dbReference>
<dbReference type="AlphaFoldDB" id="A0A455VI93"/>
<dbReference type="Proteomes" id="UP000324392">
    <property type="component" value="Chromosome"/>
</dbReference>
<dbReference type="Pfam" id="PF12759">
    <property type="entry name" value="HTH_Tnp_IS1"/>
    <property type="match status" value="1"/>
</dbReference>
<evidence type="ECO:0000313" key="8">
    <source>
        <dbReference type="Proteomes" id="UP000324392"/>
    </source>
</evidence>
<sequence length="167" mass="18686">MACVNVYCPRCNSALVYRHSQNPKGQSCFLCRECCSVFQLTYTYQARKPGVKGLIIDMAFNGAGIRDTARTLKVGINTCLDTNDFIRRYDLVIDELLDATDLVDAGSETDERRYPPKPWLAFPTGACWNALATWQSEISTHGLAMSLCRSGQTMTSQRICWVSLPKT</sequence>
<evidence type="ECO:0000256" key="2">
    <source>
        <dbReference type="ARBA" id="ARBA00006212"/>
    </source>
</evidence>
<reference evidence="7 8" key="1">
    <citation type="submission" date="2019-03" db="EMBL/GenBank/DDBJ databases">
        <title>The genome sequence of Candidatus Serratia symbiotica strain IS.</title>
        <authorList>
            <person name="Nikoh N."/>
            <person name="Koga R."/>
            <person name="Oshima K."/>
            <person name="Hattori M."/>
            <person name="Fukatsu T."/>
        </authorList>
    </citation>
    <scope>NUCLEOTIDE SEQUENCE [LARGE SCALE GENOMIC DNA]</scope>
    <source>
        <strain evidence="7 8">IS</strain>
    </source>
</reference>
<evidence type="ECO:0000259" key="5">
    <source>
        <dbReference type="Pfam" id="PF03811"/>
    </source>
</evidence>
<evidence type="ECO:0000259" key="6">
    <source>
        <dbReference type="Pfam" id="PF12759"/>
    </source>
</evidence>
<accession>A0A455VI93</accession>
<proteinExistence type="inferred from homology"/>
<evidence type="ECO:0000256" key="3">
    <source>
        <dbReference type="ARBA" id="ARBA00022578"/>
    </source>
</evidence>
<comment type="function">
    <text evidence="1">Absolutely required for transposition of IS1.</text>
</comment>
<keyword evidence="4" id="KW-0233">DNA recombination</keyword>
<dbReference type="InterPro" id="IPR003220">
    <property type="entry name" value="InsA_N_dom_Znf"/>
</dbReference>
<dbReference type="InterPro" id="IPR051252">
    <property type="entry name" value="IS1_transposase_InsA"/>
</dbReference>
<organism evidence="7 8">
    <name type="scientific">Serratia symbiotica</name>
    <dbReference type="NCBI Taxonomy" id="138074"/>
    <lineage>
        <taxon>Bacteria</taxon>
        <taxon>Pseudomonadati</taxon>
        <taxon>Pseudomonadota</taxon>
        <taxon>Gammaproteobacteria</taxon>
        <taxon>Enterobacterales</taxon>
        <taxon>Yersiniaceae</taxon>
        <taxon>Serratia</taxon>
    </lineage>
</organism>
<protein>
    <submittedName>
        <fullName evidence="7">Iso-IS1 ORF1</fullName>
    </submittedName>
</protein>
<dbReference type="Pfam" id="PF03811">
    <property type="entry name" value="Zn_ribbon_InsA"/>
    <property type="match status" value="1"/>
</dbReference>
<keyword evidence="3" id="KW-0815">Transposition</keyword>
<gene>
    <name evidence="7" type="primary">insA</name>
    <name evidence="7" type="ORF">SSYIS1_26740</name>
</gene>
<feature type="domain" description="InsA N-terminal zinc ribbon" evidence="5">
    <location>
        <begin position="1"/>
        <end position="34"/>
    </location>
</feature>
<evidence type="ECO:0000256" key="4">
    <source>
        <dbReference type="ARBA" id="ARBA00023172"/>
    </source>
</evidence>